<dbReference type="AlphaFoldDB" id="A0A8S1XAK1"/>
<evidence type="ECO:0000313" key="2">
    <source>
        <dbReference type="EMBL" id="CAD8197975.1"/>
    </source>
</evidence>
<reference evidence="2" key="1">
    <citation type="submission" date="2021-01" db="EMBL/GenBank/DDBJ databases">
        <authorList>
            <consortium name="Genoscope - CEA"/>
            <person name="William W."/>
        </authorList>
    </citation>
    <scope>NUCLEOTIDE SEQUENCE</scope>
</reference>
<evidence type="ECO:0000256" key="1">
    <source>
        <dbReference type="SAM" id="MobiDB-lite"/>
    </source>
</evidence>
<name>A0A8S1XAK1_9CILI</name>
<proteinExistence type="predicted"/>
<protein>
    <submittedName>
        <fullName evidence="2">Uncharacterized protein</fullName>
    </submittedName>
</protein>
<dbReference type="EMBL" id="CAJJDO010000117">
    <property type="protein sequence ID" value="CAD8197975.1"/>
    <property type="molecule type" value="Genomic_DNA"/>
</dbReference>
<feature type="region of interest" description="Disordered" evidence="1">
    <location>
        <begin position="71"/>
        <end position="99"/>
    </location>
</feature>
<dbReference type="Proteomes" id="UP000689195">
    <property type="component" value="Unassembled WGS sequence"/>
</dbReference>
<keyword evidence="3" id="KW-1185">Reference proteome</keyword>
<comment type="caution">
    <text evidence="2">The sequence shown here is derived from an EMBL/GenBank/DDBJ whole genome shotgun (WGS) entry which is preliminary data.</text>
</comment>
<organism evidence="2 3">
    <name type="scientific">Paramecium pentaurelia</name>
    <dbReference type="NCBI Taxonomy" id="43138"/>
    <lineage>
        <taxon>Eukaryota</taxon>
        <taxon>Sar</taxon>
        <taxon>Alveolata</taxon>
        <taxon>Ciliophora</taxon>
        <taxon>Intramacronucleata</taxon>
        <taxon>Oligohymenophorea</taxon>
        <taxon>Peniculida</taxon>
        <taxon>Parameciidae</taxon>
        <taxon>Paramecium</taxon>
    </lineage>
</organism>
<sequence length="99" mass="11703">MCLLTYLIQNLNLQEKIQQQTIFFGFALLEQQLLTQSTILQSNFIKKDKYNMFDCNTMNMMINTMQPKNDFQLSRSSSRLDQKQSIPSNITYSKKYQSN</sequence>
<gene>
    <name evidence="2" type="ORF">PPENT_87.1.T1170031</name>
</gene>
<accession>A0A8S1XAK1</accession>
<evidence type="ECO:0000313" key="3">
    <source>
        <dbReference type="Proteomes" id="UP000689195"/>
    </source>
</evidence>